<dbReference type="RefSeq" id="WP_378296217.1">
    <property type="nucleotide sequence ID" value="NZ_JBHTJA010000003.1"/>
</dbReference>
<evidence type="ECO:0000256" key="1">
    <source>
        <dbReference type="SAM" id="MobiDB-lite"/>
    </source>
</evidence>
<evidence type="ECO:0000313" key="3">
    <source>
        <dbReference type="Proteomes" id="UP001596972"/>
    </source>
</evidence>
<comment type="caution">
    <text evidence="2">The sequence shown here is derived from an EMBL/GenBank/DDBJ whole genome shotgun (WGS) entry which is preliminary data.</text>
</comment>
<dbReference type="EMBL" id="JBHTJA010000003">
    <property type="protein sequence ID" value="MFD0899371.1"/>
    <property type="molecule type" value="Genomic_DNA"/>
</dbReference>
<evidence type="ECO:0000313" key="2">
    <source>
        <dbReference type="EMBL" id="MFD0899371.1"/>
    </source>
</evidence>
<protein>
    <submittedName>
        <fullName evidence="2">Uncharacterized protein</fullName>
    </submittedName>
</protein>
<keyword evidence="3" id="KW-1185">Reference proteome</keyword>
<dbReference type="Proteomes" id="UP001596972">
    <property type="component" value="Unassembled WGS sequence"/>
</dbReference>
<organism evidence="2 3">
    <name type="scientific">Actinomadura sediminis</name>
    <dbReference type="NCBI Taxonomy" id="1038904"/>
    <lineage>
        <taxon>Bacteria</taxon>
        <taxon>Bacillati</taxon>
        <taxon>Actinomycetota</taxon>
        <taxon>Actinomycetes</taxon>
        <taxon>Streptosporangiales</taxon>
        <taxon>Thermomonosporaceae</taxon>
        <taxon>Actinomadura</taxon>
    </lineage>
</organism>
<reference evidence="3" key="1">
    <citation type="journal article" date="2019" name="Int. J. Syst. Evol. Microbiol.">
        <title>The Global Catalogue of Microorganisms (GCM) 10K type strain sequencing project: providing services to taxonomists for standard genome sequencing and annotation.</title>
        <authorList>
            <consortium name="The Broad Institute Genomics Platform"/>
            <consortium name="The Broad Institute Genome Sequencing Center for Infectious Disease"/>
            <person name="Wu L."/>
            <person name="Ma J."/>
        </authorList>
    </citation>
    <scope>NUCLEOTIDE SEQUENCE [LARGE SCALE GENOMIC DNA]</scope>
    <source>
        <strain evidence="3">JCM 31202</strain>
    </source>
</reference>
<sequence>MTAVVQPIRPAPWDRDDPEVVLAEVRRVLPGVVAWAGEYTGSFWLLHDDRLEEFADGRALLASVRGISVPWPPQIPRARRTDVRPGAAPRPSNRRAAAPPRHVPARVGRRRGGEPFFPPPNRVRRFLGRCGALLGGVDAGH</sequence>
<name>A0ABW3EK51_9ACTN</name>
<proteinExistence type="predicted"/>
<feature type="region of interest" description="Disordered" evidence="1">
    <location>
        <begin position="73"/>
        <end position="119"/>
    </location>
</feature>
<feature type="compositionally biased region" description="Low complexity" evidence="1">
    <location>
        <begin position="84"/>
        <end position="100"/>
    </location>
</feature>
<gene>
    <name evidence="2" type="ORF">ACFQ11_03135</name>
</gene>
<accession>A0ABW3EK51</accession>